<feature type="compositionally biased region" description="Basic and acidic residues" evidence="1">
    <location>
        <begin position="1"/>
        <end position="18"/>
    </location>
</feature>
<organism evidence="2 3">
    <name type="scientific">Gemmata obscuriglobus</name>
    <dbReference type="NCBI Taxonomy" id="114"/>
    <lineage>
        <taxon>Bacteria</taxon>
        <taxon>Pseudomonadati</taxon>
        <taxon>Planctomycetota</taxon>
        <taxon>Planctomycetia</taxon>
        <taxon>Gemmatales</taxon>
        <taxon>Gemmataceae</taxon>
        <taxon>Gemmata</taxon>
    </lineage>
</organism>
<dbReference type="EMBL" id="CP025958">
    <property type="protein sequence ID" value="AWM36952.1"/>
    <property type="molecule type" value="Genomic_DNA"/>
</dbReference>
<feature type="compositionally biased region" description="Gly residues" evidence="1">
    <location>
        <begin position="24"/>
        <end position="34"/>
    </location>
</feature>
<name>A0A2Z3GY44_9BACT</name>
<proteinExistence type="predicted"/>
<dbReference type="AlphaFoldDB" id="A0A2Z3GY44"/>
<sequence length="79" mass="8283">MYEQGRADAHEPGGEEARQLAGALVGGEGNGVAGGRHRGTSGVDPSGLRGATGVLAEMSERSLYLLITPNRFEVFREGR</sequence>
<feature type="region of interest" description="Disordered" evidence="1">
    <location>
        <begin position="1"/>
        <end position="48"/>
    </location>
</feature>
<reference evidence="2 3" key="1">
    <citation type="submission" date="2018-01" db="EMBL/GenBank/DDBJ databases">
        <title>G. obscuriglobus.</title>
        <authorList>
            <person name="Franke J."/>
            <person name="Blomberg W."/>
            <person name="Selmecki A."/>
        </authorList>
    </citation>
    <scope>NUCLEOTIDE SEQUENCE [LARGE SCALE GENOMIC DNA]</scope>
    <source>
        <strain evidence="2 3">DSM 5831</strain>
    </source>
</reference>
<keyword evidence="3" id="KW-1185">Reference proteome</keyword>
<evidence type="ECO:0000313" key="2">
    <source>
        <dbReference type="EMBL" id="AWM36952.1"/>
    </source>
</evidence>
<protein>
    <submittedName>
        <fullName evidence="2">Uncharacterized protein</fullName>
    </submittedName>
</protein>
<gene>
    <name evidence="2" type="ORF">C1280_07920</name>
</gene>
<dbReference type="KEGG" id="gog:C1280_07920"/>
<accession>A0A2Z3GY44</accession>
<dbReference type="Proteomes" id="UP000245802">
    <property type="component" value="Chromosome"/>
</dbReference>
<evidence type="ECO:0000313" key="3">
    <source>
        <dbReference type="Proteomes" id="UP000245802"/>
    </source>
</evidence>
<evidence type="ECO:0000256" key="1">
    <source>
        <dbReference type="SAM" id="MobiDB-lite"/>
    </source>
</evidence>